<name>A0A135UZ40_9PEZI</name>
<evidence type="ECO:0000313" key="3">
    <source>
        <dbReference type="Proteomes" id="UP000070121"/>
    </source>
</evidence>
<feature type="region of interest" description="Disordered" evidence="1">
    <location>
        <begin position="111"/>
        <end position="140"/>
    </location>
</feature>
<dbReference type="Proteomes" id="UP000070121">
    <property type="component" value="Unassembled WGS sequence"/>
</dbReference>
<accession>A0A135UZ40</accession>
<comment type="caution">
    <text evidence="2">The sequence shown here is derived from an EMBL/GenBank/DDBJ whole genome shotgun (WGS) entry which is preliminary data.</text>
</comment>
<proteinExistence type="predicted"/>
<feature type="region of interest" description="Disordered" evidence="1">
    <location>
        <begin position="1"/>
        <end position="46"/>
    </location>
</feature>
<gene>
    <name evidence="2" type="ORF">CSAL01_06711</name>
</gene>
<keyword evidence="3" id="KW-1185">Reference proteome</keyword>
<evidence type="ECO:0000313" key="2">
    <source>
        <dbReference type="EMBL" id="KXH65631.1"/>
    </source>
</evidence>
<dbReference type="AlphaFoldDB" id="A0A135UZ40"/>
<feature type="compositionally biased region" description="Polar residues" evidence="1">
    <location>
        <begin position="30"/>
        <end position="40"/>
    </location>
</feature>
<sequence>MDQTPAAFPPPSLFPPPGHAQDFADGGIPSVTSQKASAFSDQRRPNFTGRSLISTVRQLTDLRVASVLEGYGLTILAPKKSPVCPRSGNQPKFARTAPVLFPPGLEVRAAAPFASGSQRPGLQTARPDPSISSDPHLVLP</sequence>
<reference evidence="2 3" key="1">
    <citation type="submission" date="2014-02" db="EMBL/GenBank/DDBJ databases">
        <title>The genome sequence of Colletotrichum salicis CBS 607.94.</title>
        <authorList>
            <person name="Baroncelli R."/>
            <person name="Thon M.R."/>
        </authorList>
    </citation>
    <scope>NUCLEOTIDE SEQUENCE [LARGE SCALE GENOMIC DNA]</scope>
    <source>
        <strain evidence="2 3">CBS 607.94</strain>
    </source>
</reference>
<dbReference type="EMBL" id="JFFI01000849">
    <property type="protein sequence ID" value="KXH65631.1"/>
    <property type="molecule type" value="Genomic_DNA"/>
</dbReference>
<protein>
    <submittedName>
        <fullName evidence="2">Uncharacterized protein</fullName>
    </submittedName>
</protein>
<feature type="compositionally biased region" description="Pro residues" evidence="1">
    <location>
        <begin position="7"/>
        <end position="18"/>
    </location>
</feature>
<evidence type="ECO:0000256" key="1">
    <source>
        <dbReference type="SAM" id="MobiDB-lite"/>
    </source>
</evidence>
<organism evidence="2 3">
    <name type="scientific">Colletotrichum salicis</name>
    <dbReference type="NCBI Taxonomy" id="1209931"/>
    <lineage>
        <taxon>Eukaryota</taxon>
        <taxon>Fungi</taxon>
        <taxon>Dikarya</taxon>
        <taxon>Ascomycota</taxon>
        <taxon>Pezizomycotina</taxon>
        <taxon>Sordariomycetes</taxon>
        <taxon>Hypocreomycetidae</taxon>
        <taxon>Glomerellales</taxon>
        <taxon>Glomerellaceae</taxon>
        <taxon>Colletotrichum</taxon>
        <taxon>Colletotrichum acutatum species complex</taxon>
    </lineage>
</organism>